<dbReference type="Proteomes" id="UP000005085">
    <property type="component" value="Unassembled WGS sequence"/>
</dbReference>
<organism evidence="1 2">
    <name type="scientific">Helicobacter bilis ATCC 43879</name>
    <dbReference type="NCBI Taxonomy" id="613026"/>
    <lineage>
        <taxon>Bacteria</taxon>
        <taxon>Pseudomonadati</taxon>
        <taxon>Campylobacterota</taxon>
        <taxon>Epsilonproteobacteria</taxon>
        <taxon>Campylobacterales</taxon>
        <taxon>Helicobacteraceae</taxon>
        <taxon>Helicobacter</taxon>
    </lineage>
</organism>
<sequence>MSGDEFCNILGIDKARIDRQRHEACNSNFEFVIDELLKIESVHNKIKQKLQQQ</sequence>
<evidence type="ECO:0000313" key="2">
    <source>
        <dbReference type="Proteomes" id="UP000005085"/>
    </source>
</evidence>
<reference evidence="1 2" key="1">
    <citation type="journal article" date="2014" name="Genome Announc.">
        <title>Draft genome sequences of six enterohepatic helicobacter species isolated from humans and one from rhesus macaques.</title>
        <authorList>
            <person name="Shen Z."/>
            <person name="Sheh A."/>
            <person name="Young S.K."/>
            <person name="Abouelliel A."/>
            <person name="Ward D.V."/>
            <person name="Earl A.M."/>
            <person name="Fox J.G."/>
        </authorList>
    </citation>
    <scope>NUCLEOTIDE SEQUENCE [LARGE SCALE GENOMIC DNA]</scope>
    <source>
        <strain evidence="1 2">ATCC 43879</strain>
    </source>
</reference>
<gene>
    <name evidence="1" type="ORF">HRAG_01036</name>
</gene>
<comment type="caution">
    <text evidence="1">The sequence shown here is derived from an EMBL/GenBank/DDBJ whole genome shotgun (WGS) entry which is preliminary data.</text>
</comment>
<keyword evidence="2" id="KW-1185">Reference proteome</keyword>
<dbReference type="EMBL" id="ACDN02000059">
    <property type="protein sequence ID" value="EEO23979.1"/>
    <property type="molecule type" value="Genomic_DNA"/>
</dbReference>
<name>C3XG40_9HELI</name>
<proteinExistence type="predicted"/>
<dbReference type="AlphaFoldDB" id="C3XG40"/>
<dbReference type="RefSeq" id="WP_005218350.1">
    <property type="nucleotide sequence ID" value="NZ_KI392040.1"/>
</dbReference>
<accession>C3XG40</accession>
<evidence type="ECO:0000313" key="1">
    <source>
        <dbReference type="EMBL" id="EEO23979.1"/>
    </source>
</evidence>
<protein>
    <submittedName>
        <fullName evidence="1">Uncharacterized protein</fullName>
    </submittedName>
</protein>
<dbReference type="HOGENOM" id="CLU_198938_0_0_7"/>